<dbReference type="WBParaSite" id="Gr19_v10_g253.t1">
    <property type="protein sequence ID" value="Gr19_v10_g253.t1"/>
    <property type="gene ID" value="Gr19_v10_g253"/>
</dbReference>
<dbReference type="Proteomes" id="UP000887572">
    <property type="component" value="Unplaced"/>
</dbReference>
<name>A0A914HNV6_GLORO</name>
<evidence type="ECO:0000313" key="2">
    <source>
        <dbReference type="WBParaSite" id="Gr19_v10_g253.t1"/>
    </source>
</evidence>
<sequence>MEELFEFNPRSHGEFVEEQRCPCPDSELHATKFYEVECDFMDRKAKQFLNVARITLCVASVGLTLCSPVLGLLLAASTILAHAPNWGQDLTHSCLEVLYKCRLCEHEVHVTYEFMNPGETSNDCGRYSKTYKPTKLHGITTTAFEDIERVFHGMWTQYNLLYKNCKHWTNDLIGRLRSDALPPPLTAEDDDVNE</sequence>
<accession>A0A914HNV6</accession>
<reference evidence="2" key="1">
    <citation type="submission" date="2022-11" db="UniProtKB">
        <authorList>
            <consortium name="WormBaseParasite"/>
        </authorList>
    </citation>
    <scope>IDENTIFICATION</scope>
</reference>
<organism evidence="1 2">
    <name type="scientific">Globodera rostochiensis</name>
    <name type="common">Golden nematode worm</name>
    <name type="synonym">Heterodera rostochiensis</name>
    <dbReference type="NCBI Taxonomy" id="31243"/>
    <lineage>
        <taxon>Eukaryota</taxon>
        <taxon>Metazoa</taxon>
        <taxon>Ecdysozoa</taxon>
        <taxon>Nematoda</taxon>
        <taxon>Chromadorea</taxon>
        <taxon>Rhabditida</taxon>
        <taxon>Tylenchina</taxon>
        <taxon>Tylenchomorpha</taxon>
        <taxon>Tylenchoidea</taxon>
        <taxon>Heteroderidae</taxon>
        <taxon>Heteroderinae</taxon>
        <taxon>Globodera</taxon>
    </lineage>
</organism>
<protein>
    <submittedName>
        <fullName evidence="2">PPPDE domain-containing protein</fullName>
    </submittedName>
</protein>
<dbReference type="AlphaFoldDB" id="A0A914HNV6"/>
<keyword evidence="1" id="KW-1185">Reference proteome</keyword>
<proteinExistence type="predicted"/>
<evidence type="ECO:0000313" key="1">
    <source>
        <dbReference type="Proteomes" id="UP000887572"/>
    </source>
</evidence>